<dbReference type="Pfam" id="PF00808">
    <property type="entry name" value="CBFD_NFYB_HMF"/>
    <property type="match status" value="1"/>
</dbReference>
<reference evidence="8" key="1">
    <citation type="journal article" date="2014" name="Proc. Natl. Acad. Sci. U.S.A.">
        <title>Extensive sampling of basidiomycete genomes demonstrates inadequacy of the white-rot/brown-rot paradigm for wood decay fungi.</title>
        <authorList>
            <person name="Riley R."/>
            <person name="Salamov A.A."/>
            <person name="Brown D.W."/>
            <person name="Nagy L.G."/>
            <person name="Floudas D."/>
            <person name="Held B.W."/>
            <person name="Levasseur A."/>
            <person name="Lombard V."/>
            <person name="Morin E."/>
            <person name="Otillar R."/>
            <person name="Lindquist E.A."/>
            <person name="Sun H."/>
            <person name="LaButti K.M."/>
            <person name="Schmutz J."/>
            <person name="Jabbour D."/>
            <person name="Luo H."/>
            <person name="Baker S.E."/>
            <person name="Pisabarro A.G."/>
            <person name="Walton J.D."/>
            <person name="Blanchette R.A."/>
            <person name="Henrissat B."/>
            <person name="Martin F."/>
            <person name="Cullen D."/>
            <person name="Hibbett D.S."/>
            <person name="Grigoriev I.V."/>
        </authorList>
    </citation>
    <scope>NUCLEOTIDE SEQUENCE [LARGE SCALE GENOMIC DNA]</scope>
    <source>
        <strain evidence="8">CBS 339.88</strain>
    </source>
</reference>
<protein>
    <recommendedName>
        <fullName evidence="3">DNA polymerase epsilon subunit D</fullName>
    </recommendedName>
    <alternativeName>
        <fullName evidence="4">DNA polymerase II subunit D</fullName>
    </alternativeName>
</protein>
<dbReference type="InterPro" id="IPR003958">
    <property type="entry name" value="CBFA_NFYB_domain"/>
</dbReference>
<sequence>MPRKDTYSGPISAETQQNLVSEGIENFELPKSVVMKIAKSSIPDNVKLQKETVLSLVKGSTVFINYLAATAHDVAQSKQHKSISASDVLKALEMIEFSDVVNKLQGELQIYRDLSKNDKSKKGTSNGASSSSRKAPTGSASASASAPPKGKGKEKASTGNPPPPPFTSAPLDIPAVHPRVAELGGGAGAPMDVDDEETSVSVGVGAVHIAEDEVDEMDDPDVDWERDGPSDQELVEEELEDTVALEDEEMRRDALGVEDRAKMVDDDD</sequence>
<dbReference type="GO" id="GO:0008623">
    <property type="term" value="C:CHRAC"/>
    <property type="evidence" value="ECO:0007669"/>
    <property type="project" value="TreeGrafter"/>
</dbReference>
<dbReference type="Gene3D" id="1.10.20.10">
    <property type="entry name" value="Histone, subunit A"/>
    <property type="match status" value="1"/>
</dbReference>
<evidence type="ECO:0000259" key="6">
    <source>
        <dbReference type="Pfam" id="PF00808"/>
    </source>
</evidence>
<dbReference type="PANTHER" id="PTHR46172:SF1">
    <property type="entry name" value="DNA POLYMERASE EPSILON SUBUNIT 3"/>
    <property type="match status" value="1"/>
</dbReference>
<evidence type="ECO:0000313" key="7">
    <source>
        <dbReference type="EMBL" id="KDR71662.1"/>
    </source>
</evidence>
<dbReference type="HOGENOM" id="CLU_043417_3_1_1"/>
<dbReference type="InterPro" id="IPR009072">
    <property type="entry name" value="Histone-fold"/>
</dbReference>
<feature type="domain" description="Transcription factor CBF/NF-Y/archaeal histone" evidence="6">
    <location>
        <begin position="28"/>
        <end position="92"/>
    </location>
</feature>
<evidence type="ECO:0000256" key="2">
    <source>
        <dbReference type="ARBA" id="ARBA00023242"/>
    </source>
</evidence>
<accession>A0A067SNP1</accession>
<dbReference type="AlphaFoldDB" id="A0A067SNP1"/>
<feature type="compositionally biased region" description="Polar residues" evidence="5">
    <location>
        <begin position="123"/>
        <end position="133"/>
    </location>
</feature>
<dbReference type="EMBL" id="KL142392">
    <property type="protein sequence ID" value="KDR71662.1"/>
    <property type="molecule type" value="Genomic_DNA"/>
</dbReference>
<dbReference type="GO" id="GO:0006272">
    <property type="term" value="P:leading strand elongation"/>
    <property type="evidence" value="ECO:0007669"/>
    <property type="project" value="TreeGrafter"/>
</dbReference>
<dbReference type="GO" id="GO:0031507">
    <property type="term" value="P:heterochromatin formation"/>
    <property type="evidence" value="ECO:0007669"/>
    <property type="project" value="TreeGrafter"/>
</dbReference>
<dbReference type="GO" id="GO:0008622">
    <property type="term" value="C:epsilon DNA polymerase complex"/>
    <property type="evidence" value="ECO:0007669"/>
    <property type="project" value="TreeGrafter"/>
</dbReference>
<comment type="subcellular location">
    <subcellularLocation>
        <location evidence="1">Nucleus</location>
    </subcellularLocation>
</comment>
<dbReference type="OrthoDB" id="1707486at2759"/>
<dbReference type="STRING" id="685588.A0A067SNP1"/>
<dbReference type="GO" id="GO:0046982">
    <property type="term" value="F:protein heterodimerization activity"/>
    <property type="evidence" value="ECO:0007669"/>
    <property type="project" value="InterPro"/>
</dbReference>
<feature type="compositionally biased region" description="Low complexity" evidence="5">
    <location>
        <begin position="134"/>
        <end position="149"/>
    </location>
</feature>
<dbReference type="InterPro" id="IPR051377">
    <property type="entry name" value="DNA_Pol-Epsilon_Subunit"/>
</dbReference>
<organism evidence="7 8">
    <name type="scientific">Galerina marginata (strain CBS 339.88)</name>
    <dbReference type="NCBI Taxonomy" id="685588"/>
    <lineage>
        <taxon>Eukaryota</taxon>
        <taxon>Fungi</taxon>
        <taxon>Dikarya</taxon>
        <taxon>Basidiomycota</taxon>
        <taxon>Agaricomycotina</taxon>
        <taxon>Agaricomycetes</taxon>
        <taxon>Agaricomycetidae</taxon>
        <taxon>Agaricales</taxon>
        <taxon>Agaricineae</taxon>
        <taxon>Strophariaceae</taxon>
        <taxon>Galerina</taxon>
    </lineage>
</organism>
<dbReference type="SUPFAM" id="SSF47113">
    <property type="entry name" value="Histone-fold"/>
    <property type="match status" value="1"/>
</dbReference>
<dbReference type="PANTHER" id="PTHR46172">
    <property type="entry name" value="DNA POLYMERASE EPSILON SUBUNIT 3"/>
    <property type="match status" value="1"/>
</dbReference>
<evidence type="ECO:0000256" key="3">
    <source>
        <dbReference type="ARBA" id="ARBA00039775"/>
    </source>
</evidence>
<dbReference type="CDD" id="cd22928">
    <property type="entry name" value="HFD_POLE3_DPB4"/>
    <property type="match status" value="1"/>
</dbReference>
<feature type="region of interest" description="Disordered" evidence="5">
    <location>
        <begin position="115"/>
        <end position="236"/>
    </location>
</feature>
<evidence type="ECO:0000256" key="5">
    <source>
        <dbReference type="SAM" id="MobiDB-lite"/>
    </source>
</evidence>
<proteinExistence type="predicted"/>
<dbReference type="Proteomes" id="UP000027222">
    <property type="component" value="Unassembled WGS sequence"/>
</dbReference>
<gene>
    <name evidence="7" type="ORF">GALMADRAFT_143909</name>
</gene>
<keyword evidence="8" id="KW-1185">Reference proteome</keyword>
<name>A0A067SNP1_GALM3</name>
<evidence type="ECO:0000256" key="1">
    <source>
        <dbReference type="ARBA" id="ARBA00004123"/>
    </source>
</evidence>
<keyword evidence="2" id="KW-0539">Nucleus</keyword>
<evidence type="ECO:0000313" key="8">
    <source>
        <dbReference type="Proteomes" id="UP000027222"/>
    </source>
</evidence>
<feature type="compositionally biased region" description="Acidic residues" evidence="5">
    <location>
        <begin position="212"/>
        <end position="222"/>
    </location>
</feature>
<dbReference type="GO" id="GO:0031490">
    <property type="term" value="F:chromatin DNA binding"/>
    <property type="evidence" value="ECO:0007669"/>
    <property type="project" value="TreeGrafter"/>
</dbReference>
<dbReference type="GO" id="GO:0006974">
    <property type="term" value="P:DNA damage response"/>
    <property type="evidence" value="ECO:0007669"/>
    <property type="project" value="TreeGrafter"/>
</dbReference>
<evidence type="ECO:0000256" key="4">
    <source>
        <dbReference type="ARBA" id="ARBA00042096"/>
    </source>
</evidence>